<name>A0AAU7CPE5_9BACT</name>
<dbReference type="RefSeq" id="WP_406699781.1">
    <property type="nucleotide sequence ID" value="NZ_CP155447.1"/>
</dbReference>
<protein>
    <submittedName>
        <fullName evidence="5">Glycine cleavage T C-terminal barrel domain-containing protein</fullName>
    </submittedName>
</protein>
<dbReference type="PANTHER" id="PTHR22602">
    <property type="entry name" value="TRANSFERASE CAF17, MITOCHONDRIAL-RELATED"/>
    <property type="match status" value="1"/>
</dbReference>
<dbReference type="PANTHER" id="PTHR22602:SF0">
    <property type="entry name" value="TRANSFERASE CAF17, MITOCHONDRIAL-RELATED"/>
    <property type="match status" value="1"/>
</dbReference>
<evidence type="ECO:0000259" key="3">
    <source>
        <dbReference type="Pfam" id="PF01571"/>
    </source>
</evidence>
<organism evidence="5">
    <name type="scientific">Singulisphaera sp. Ch08</name>
    <dbReference type="NCBI Taxonomy" id="3120278"/>
    <lineage>
        <taxon>Bacteria</taxon>
        <taxon>Pseudomonadati</taxon>
        <taxon>Planctomycetota</taxon>
        <taxon>Planctomycetia</taxon>
        <taxon>Isosphaerales</taxon>
        <taxon>Isosphaeraceae</taxon>
        <taxon>Singulisphaera</taxon>
    </lineage>
</organism>
<keyword evidence="2" id="KW-0472">Membrane</keyword>
<feature type="transmembrane region" description="Helical" evidence="2">
    <location>
        <begin position="472"/>
        <end position="490"/>
    </location>
</feature>
<feature type="domain" description="Aminomethyltransferase C-terminal" evidence="4">
    <location>
        <begin position="255"/>
        <end position="312"/>
    </location>
</feature>
<proteinExistence type="predicted"/>
<evidence type="ECO:0000256" key="2">
    <source>
        <dbReference type="SAM" id="Phobius"/>
    </source>
</evidence>
<evidence type="ECO:0000256" key="1">
    <source>
        <dbReference type="ARBA" id="ARBA00022946"/>
    </source>
</evidence>
<accession>A0AAU7CPE5</accession>
<dbReference type="GO" id="GO:0016226">
    <property type="term" value="P:iron-sulfur cluster assembly"/>
    <property type="evidence" value="ECO:0007669"/>
    <property type="project" value="TreeGrafter"/>
</dbReference>
<dbReference type="Gene3D" id="3.30.1360.120">
    <property type="entry name" value="Probable tRNA modification gtpase trme, domain 1"/>
    <property type="match status" value="1"/>
</dbReference>
<reference evidence="5" key="1">
    <citation type="submission" date="2024-05" db="EMBL/GenBank/DDBJ databases">
        <title>Planctomycetes of the genus Singulisphaera possess chitinolytic capabilities.</title>
        <authorList>
            <person name="Ivanova A."/>
        </authorList>
    </citation>
    <scope>NUCLEOTIDE SEQUENCE</scope>
    <source>
        <strain evidence="5">Ch08T</strain>
    </source>
</reference>
<dbReference type="Pfam" id="PF01571">
    <property type="entry name" value="GCV_T"/>
    <property type="match status" value="1"/>
</dbReference>
<dbReference type="Pfam" id="PF08669">
    <property type="entry name" value="GCV_T_C"/>
    <property type="match status" value="1"/>
</dbReference>
<gene>
    <name evidence="5" type="ORF">V5E97_13090</name>
</gene>
<evidence type="ECO:0000259" key="4">
    <source>
        <dbReference type="Pfam" id="PF08669"/>
    </source>
</evidence>
<feature type="domain" description="GCVT N-terminal" evidence="3">
    <location>
        <begin position="9"/>
        <end position="223"/>
    </location>
</feature>
<dbReference type="InterPro" id="IPR006222">
    <property type="entry name" value="GCVT_N"/>
</dbReference>
<keyword evidence="2" id="KW-1133">Transmembrane helix</keyword>
<evidence type="ECO:0000313" key="5">
    <source>
        <dbReference type="EMBL" id="XBH06933.1"/>
    </source>
</evidence>
<sequence length="492" mass="53083">MVEPNDLYRASKTQPGFIDRGDRVRIEIAGADRAKFLHNLTTNDVKRLAVGRGHESFVTSLQGKTLGYVTLVASEDRILLRTDPGGAGLLLPHLRKYGVFDEVSIDDQSALTFEFHLSGPSAADLVRLAGGELPPEGDLSHCSTELVGSPVRLIRESPTGQPGLTLIGGSADGSRIAGQLHELGVQLGLVDLTPALFDLLRIEAGTPVFGREVTSENLPQEIGRDNRAISFVKGCYLGQETVARIDALGHVNKVLKGFKFLTPDDVPTENLVLTREGKTFGKLTSTAFSPGWGRPIALGFVRAAQLRWAPSFSASVKEEQEKGSLGASSFATCRCCPPAQARPEFQGVEAGVSGWPSFGDPGHHLRPGIDWEFKRARSRYGASAPGPFEFVDPFEFAHQKMALETIDPGRWGVNAYCDAGDDAPGCGVLSAGSAREALWHEVASGARTTPLEAGNENRRVEVYCCLMILKQIIFYAIVCNLVCIVMIEAAKR</sequence>
<dbReference type="InterPro" id="IPR017703">
    <property type="entry name" value="YgfZ/GCV_T_CS"/>
</dbReference>
<dbReference type="SUPFAM" id="SSF103025">
    <property type="entry name" value="Folate-binding domain"/>
    <property type="match status" value="1"/>
</dbReference>
<dbReference type="InterPro" id="IPR027266">
    <property type="entry name" value="TrmE/GcvT-like"/>
</dbReference>
<dbReference type="EMBL" id="CP155447">
    <property type="protein sequence ID" value="XBH06933.1"/>
    <property type="molecule type" value="Genomic_DNA"/>
</dbReference>
<dbReference type="NCBIfam" id="TIGR03317">
    <property type="entry name" value="ygfZ_signature"/>
    <property type="match status" value="1"/>
</dbReference>
<dbReference type="InterPro" id="IPR013977">
    <property type="entry name" value="GcvT_C"/>
</dbReference>
<dbReference type="AlphaFoldDB" id="A0AAU7CPE5"/>
<dbReference type="SUPFAM" id="SSF101790">
    <property type="entry name" value="Aminomethyltransferase beta-barrel domain"/>
    <property type="match status" value="1"/>
</dbReference>
<dbReference type="InterPro" id="IPR029043">
    <property type="entry name" value="GcvT/YgfZ_C"/>
</dbReference>
<keyword evidence="2" id="KW-0812">Transmembrane</keyword>
<dbReference type="InterPro" id="IPR045179">
    <property type="entry name" value="YgfZ/GcvT"/>
</dbReference>
<keyword evidence="1" id="KW-0809">Transit peptide</keyword>